<comment type="function">
    <text evidence="2">Involved in the synthesis of the GDP-mannose and dolichol-phosphate-mannose required for a number of critical mannosyl transfer reactions.</text>
</comment>
<dbReference type="Gene3D" id="1.10.441.10">
    <property type="entry name" value="Phosphomannose Isomerase, domain 2"/>
    <property type="match status" value="1"/>
</dbReference>
<sequence length="421" mass="46355">MSTPLAPFYQLRCGCNKYPWGKQGSDSLAARLCAKTPGWEGDDKKNFTIDENTPYAEMWMGTYPVLPSYVANTGEDLQDVLDRYPKELLGEKIIAKFGHTKLPYLPKVLSIAKALPLQVHPNKEFSSKKHKEDPDSFTDSNHKPEIALALTEFEAFCGFKPVEAIVDVLRRKPLRHLLVAGGATVADEKLSEEGLRQVVKTILKSSDEDIKKMFEAIRELPDYAFVGPNSAIPQVSKRLENQFPKTDPGLLVGLLCMNYMLLQPGDVIYIPAGGIHAYIAGDIIECMARSDNVLNTGFCPKADRDNVDEFCSVLDWEPTTKMKTVLPPEGYPLSKEGKTNIFRPPTSEFNVLATDLGAGEREVLGEGGPSILIATKGSATIKANDDVFELSEGHVYFVSQGVKLEITAGEQGLLMHTACVE</sequence>
<dbReference type="InterPro" id="IPR046457">
    <property type="entry name" value="PMI_typeI_cat"/>
</dbReference>
<evidence type="ECO:0000256" key="9">
    <source>
        <dbReference type="ARBA" id="ARBA00023235"/>
    </source>
</evidence>
<dbReference type="CDD" id="cd07011">
    <property type="entry name" value="cupin_PMI_type_I_N"/>
    <property type="match status" value="1"/>
</dbReference>
<proteinExistence type="inferred from homology"/>
<dbReference type="InterPro" id="IPR011051">
    <property type="entry name" value="RmlC_Cupin_sf"/>
</dbReference>
<evidence type="ECO:0000256" key="12">
    <source>
        <dbReference type="PIRSR" id="PIRSR001480-2"/>
    </source>
</evidence>
<feature type="binding site" evidence="12">
    <location>
        <position position="120"/>
    </location>
    <ligand>
        <name>Zn(2+)</name>
        <dbReference type="ChEBI" id="CHEBI:29105"/>
    </ligand>
</feature>
<feature type="binding site" evidence="12">
    <location>
        <position position="145"/>
    </location>
    <ligand>
        <name>Zn(2+)</name>
        <dbReference type="ChEBI" id="CHEBI:29105"/>
    </ligand>
</feature>
<comment type="pathway">
    <text evidence="3">Nucleotide-sugar biosynthesis; GDP-alpha-D-mannose biosynthesis; alpha-D-mannose 1-phosphate from D-fructose 6-phosphate: step 1/2.</text>
</comment>
<name>A0A428PR17_9HYPO</name>
<keyword evidence="7 12" id="KW-0479">Metal-binding</keyword>
<evidence type="ECO:0000256" key="5">
    <source>
        <dbReference type="ARBA" id="ARBA00011956"/>
    </source>
</evidence>
<gene>
    <name evidence="16" type="ORF">CEP54_009374</name>
</gene>
<evidence type="ECO:0000256" key="8">
    <source>
        <dbReference type="ARBA" id="ARBA00022833"/>
    </source>
</evidence>
<dbReference type="InterPro" id="IPR001250">
    <property type="entry name" value="Man6P_Isoase-1"/>
</dbReference>
<dbReference type="PRINTS" id="PR00714">
    <property type="entry name" value="MAN6PISMRASE"/>
</dbReference>
<dbReference type="Gene3D" id="2.60.120.10">
    <property type="entry name" value="Jelly Rolls"/>
    <property type="match status" value="2"/>
</dbReference>
<evidence type="ECO:0000256" key="13">
    <source>
        <dbReference type="RuleBase" id="RU004189"/>
    </source>
</evidence>
<feature type="domain" description="Phosphomannose isomerase type I C-terminal" evidence="14">
    <location>
        <begin position="342"/>
        <end position="385"/>
    </location>
</feature>
<dbReference type="SUPFAM" id="SSF51182">
    <property type="entry name" value="RmlC-like cupins"/>
    <property type="match status" value="1"/>
</dbReference>
<dbReference type="EMBL" id="NKCI01000101">
    <property type="protein sequence ID" value="RSL55475.1"/>
    <property type="molecule type" value="Genomic_DNA"/>
</dbReference>
<evidence type="ECO:0000256" key="4">
    <source>
        <dbReference type="ARBA" id="ARBA00010772"/>
    </source>
</evidence>
<dbReference type="Pfam" id="PF01238">
    <property type="entry name" value="PMI_typeI_C"/>
    <property type="match status" value="1"/>
</dbReference>
<keyword evidence="17" id="KW-1185">Reference proteome</keyword>
<comment type="catalytic activity">
    <reaction evidence="1">
        <text>D-mannose 6-phosphate = D-fructose 6-phosphate</text>
        <dbReference type="Rhea" id="RHEA:12356"/>
        <dbReference type="ChEBI" id="CHEBI:58735"/>
        <dbReference type="ChEBI" id="CHEBI:61527"/>
        <dbReference type="EC" id="5.3.1.8"/>
    </reaction>
</comment>
<evidence type="ECO:0000313" key="17">
    <source>
        <dbReference type="Proteomes" id="UP000288168"/>
    </source>
</evidence>
<evidence type="ECO:0000256" key="7">
    <source>
        <dbReference type="ARBA" id="ARBA00022723"/>
    </source>
</evidence>
<evidence type="ECO:0000256" key="10">
    <source>
        <dbReference type="ARBA" id="ARBA00029741"/>
    </source>
</evidence>
<accession>A0A428PR17</accession>
<dbReference type="GO" id="GO:0005829">
    <property type="term" value="C:cytosol"/>
    <property type="evidence" value="ECO:0007669"/>
    <property type="project" value="TreeGrafter"/>
</dbReference>
<dbReference type="Pfam" id="PF20511">
    <property type="entry name" value="PMI_typeI_cat"/>
    <property type="match status" value="1"/>
</dbReference>
<evidence type="ECO:0000259" key="15">
    <source>
        <dbReference type="Pfam" id="PF20511"/>
    </source>
</evidence>
<evidence type="ECO:0000256" key="1">
    <source>
        <dbReference type="ARBA" id="ARBA00000757"/>
    </source>
</evidence>
<comment type="cofactor">
    <cofactor evidence="12">
        <name>Zn(2+)</name>
        <dbReference type="ChEBI" id="CHEBI:29105"/>
    </cofactor>
    <text evidence="12">Binds 1 zinc ion per subunit.</text>
</comment>
<dbReference type="NCBIfam" id="TIGR00218">
    <property type="entry name" value="manA"/>
    <property type="match status" value="1"/>
</dbReference>
<keyword evidence="8 12" id="KW-0862">Zinc</keyword>
<dbReference type="AlphaFoldDB" id="A0A428PR17"/>
<evidence type="ECO:0000256" key="3">
    <source>
        <dbReference type="ARBA" id="ARBA00004666"/>
    </source>
</evidence>
<dbReference type="Proteomes" id="UP000288168">
    <property type="component" value="Unassembled WGS sequence"/>
</dbReference>
<protein>
    <recommendedName>
        <fullName evidence="6">Mannose-6-phosphate isomerase</fullName>
        <ecNumber evidence="5">5.3.1.8</ecNumber>
    </recommendedName>
    <alternativeName>
        <fullName evidence="10">Phosphohexomutase</fullName>
    </alternativeName>
    <alternativeName>
        <fullName evidence="11">Phosphomannose isomerase</fullName>
    </alternativeName>
</protein>
<dbReference type="InterPro" id="IPR046456">
    <property type="entry name" value="PMI_typeI_C"/>
</dbReference>
<dbReference type="STRING" id="1325734.A0A428PR17"/>
<evidence type="ECO:0000256" key="2">
    <source>
        <dbReference type="ARBA" id="ARBA00002564"/>
    </source>
</evidence>
<dbReference type="PANTHER" id="PTHR10309:SF4">
    <property type="entry name" value="MANNOSE-6-PHOSPHATE ISOMERASE"/>
    <property type="match status" value="1"/>
</dbReference>
<dbReference type="InterPro" id="IPR014710">
    <property type="entry name" value="RmlC-like_jellyroll"/>
</dbReference>
<dbReference type="PANTHER" id="PTHR10309">
    <property type="entry name" value="MANNOSE-6-PHOSPHATE ISOMERASE"/>
    <property type="match status" value="1"/>
</dbReference>
<dbReference type="PIRSF" id="PIRSF001480">
    <property type="entry name" value="Mannose-6-phosphate_isomerase"/>
    <property type="match status" value="1"/>
</dbReference>
<comment type="similarity">
    <text evidence="4 13">Belongs to the mannose-6-phosphate isomerase type 1 family.</text>
</comment>
<feature type="domain" description="Phosphomannose isomerase type I catalytic" evidence="15">
    <location>
        <begin position="9"/>
        <end position="162"/>
    </location>
</feature>
<evidence type="ECO:0000256" key="11">
    <source>
        <dbReference type="ARBA" id="ARBA00030762"/>
    </source>
</evidence>
<feature type="binding site" evidence="12">
    <location>
        <position position="118"/>
    </location>
    <ligand>
        <name>Zn(2+)</name>
        <dbReference type="ChEBI" id="CHEBI:29105"/>
    </ligand>
</feature>
<comment type="caution">
    <text evidence="16">The sequence shown here is derived from an EMBL/GenBank/DDBJ whole genome shotgun (WGS) entry which is preliminary data.</text>
</comment>
<dbReference type="GO" id="GO:0008270">
    <property type="term" value="F:zinc ion binding"/>
    <property type="evidence" value="ECO:0007669"/>
    <property type="project" value="InterPro"/>
</dbReference>
<dbReference type="GO" id="GO:0004476">
    <property type="term" value="F:mannose-6-phosphate isomerase activity"/>
    <property type="evidence" value="ECO:0007669"/>
    <property type="project" value="UniProtKB-EC"/>
</dbReference>
<keyword evidence="9" id="KW-0413">Isomerase</keyword>
<dbReference type="UniPathway" id="UPA00126">
    <property type="reaction ID" value="UER00423"/>
</dbReference>
<dbReference type="InterPro" id="IPR016305">
    <property type="entry name" value="Mannose-6-P_Isomerase"/>
</dbReference>
<reference evidence="16 17" key="1">
    <citation type="submission" date="2017-06" db="EMBL/GenBank/DDBJ databases">
        <title>Comparative genomic analysis of Ambrosia Fusariam Clade fungi.</title>
        <authorList>
            <person name="Stajich J.E."/>
            <person name="Carrillo J."/>
            <person name="Kijimoto T."/>
            <person name="Eskalen A."/>
            <person name="O'Donnell K."/>
            <person name="Kasson M."/>
        </authorList>
    </citation>
    <scope>NUCLEOTIDE SEQUENCE [LARGE SCALE GENOMIC DNA]</scope>
    <source>
        <strain evidence="16 17">NRRL62584</strain>
    </source>
</reference>
<dbReference type="GO" id="GO:0005975">
    <property type="term" value="P:carbohydrate metabolic process"/>
    <property type="evidence" value="ECO:0007669"/>
    <property type="project" value="InterPro"/>
</dbReference>
<dbReference type="OrthoDB" id="6605218at2759"/>
<dbReference type="EC" id="5.3.1.8" evidence="5"/>
<feature type="binding site" evidence="12">
    <location>
        <position position="276"/>
    </location>
    <ligand>
        <name>Zn(2+)</name>
        <dbReference type="ChEBI" id="CHEBI:29105"/>
    </ligand>
</feature>
<evidence type="ECO:0000313" key="16">
    <source>
        <dbReference type="EMBL" id="RSL55475.1"/>
    </source>
</evidence>
<organism evidence="16 17">
    <name type="scientific">Fusarium duplospermum</name>
    <dbReference type="NCBI Taxonomy" id="1325734"/>
    <lineage>
        <taxon>Eukaryota</taxon>
        <taxon>Fungi</taxon>
        <taxon>Dikarya</taxon>
        <taxon>Ascomycota</taxon>
        <taxon>Pezizomycotina</taxon>
        <taxon>Sordariomycetes</taxon>
        <taxon>Hypocreomycetidae</taxon>
        <taxon>Hypocreales</taxon>
        <taxon>Nectriaceae</taxon>
        <taxon>Fusarium</taxon>
        <taxon>Fusarium solani species complex</taxon>
    </lineage>
</organism>
<dbReference type="GO" id="GO:0009298">
    <property type="term" value="P:GDP-mannose biosynthetic process"/>
    <property type="evidence" value="ECO:0007669"/>
    <property type="project" value="UniProtKB-UniPathway"/>
</dbReference>
<evidence type="ECO:0000256" key="6">
    <source>
        <dbReference type="ARBA" id="ARBA00018236"/>
    </source>
</evidence>
<evidence type="ECO:0000259" key="14">
    <source>
        <dbReference type="Pfam" id="PF01238"/>
    </source>
</evidence>